<organism evidence="2 3">
    <name type="scientific">Lacimonas salitolerans</name>
    <dbReference type="NCBI Taxonomy" id="1323750"/>
    <lineage>
        <taxon>Bacteria</taxon>
        <taxon>Pseudomonadati</taxon>
        <taxon>Pseudomonadota</taxon>
        <taxon>Alphaproteobacteria</taxon>
        <taxon>Rhodobacterales</taxon>
        <taxon>Paracoccaceae</taxon>
        <taxon>Lacimonas</taxon>
    </lineage>
</organism>
<dbReference type="Gene3D" id="2.170.16.10">
    <property type="entry name" value="Hedgehog/Intein (Hint) domain"/>
    <property type="match status" value="1"/>
</dbReference>
<reference evidence="3" key="1">
    <citation type="journal article" date="2019" name="Int. J. Syst. Evol. Microbiol.">
        <title>The Global Catalogue of Microorganisms (GCM) 10K type strain sequencing project: providing services to taxonomists for standard genome sequencing and annotation.</title>
        <authorList>
            <consortium name="The Broad Institute Genomics Platform"/>
            <consortium name="The Broad Institute Genome Sequencing Center for Infectious Disease"/>
            <person name="Wu L."/>
            <person name="Ma J."/>
        </authorList>
    </citation>
    <scope>NUCLEOTIDE SEQUENCE [LARGE SCALE GENOMIC DNA]</scope>
    <source>
        <strain evidence="3">CGMCC 1.12477</strain>
    </source>
</reference>
<dbReference type="InterPro" id="IPR036844">
    <property type="entry name" value="Hint_dom_sf"/>
</dbReference>
<evidence type="ECO:0000259" key="1">
    <source>
        <dbReference type="Pfam" id="PF13403"/>
    </source>
</evidence>
<accession>A0ABW4EHB0</accession>
<keyword evidence="3" id="KW-1185">Reference proteome</keyword>
<dbReference type="InterPro" id="IPR028992">
    <property type="entry name" value="Hedgehog/Intein_dom"/>
</dbReference>
<comment type="caution">
    <text evidence="2">The sequence shown here is derived from an EMBL/GenBank/DDBJ whole genome shotgun (WGS) entry which is preliminary data.</text>
</comment>
<dbReference type="EMBL" id="JBHUDD010000059">
    <property type="protein sequence ID" value="MFD1510265.1"/>
    <property type="molecule type" value="Genomic_DNA"/>
</dbReference>
<dbReference type="SUPFAM" id="SSF51294">
    <property type="entry name" value="Hedgehog/intein (Hint) domain"/>
    <property type="match status" value="1"/>
</dbReference>
<evidence type="ECO:0000313" key="2">
    <source>
        <dbReference type="EMBL" id="MFD1510265.1"/>
    </source>
</evidence>
<sequence length="331" mass="36223">MAEVEIFVTGDEIATFNSVATSGNNNGMKVTLFGVQPLGSATDVFRVVIRQVNTGDPFFSNGQFVDIYAWPEIGGPQPPIYSNLNPQHDQFQGRASSAEHQIMTNPAKIVFDVNGLTAGTVQYGPGFDPPRAQKLAFSTFSDDPPDFPCFCAGTLIETDTGPLPVEVIRPGDLVQTLDHGLQQVRWAGQRRVPGRGALAPIRFQAGALGNYRDLLVSPQHRMLLRDWRAEMHFGQNEVLVAARHLVNGTTIRSMPVPRVTYVHLAFDDHQVIWAEGVPSESLHTGAMALAALDTETRDELLTLFPELADQQGQPAETARPCLKAWEARLVA</sequence>
<dbReference type="Proteomes" id="UP001597186">
    <property type="component" value="Unassembled WGS sequence"/>
</dbReference>
<feature type="domain" description="Hedgehog/Intein (Hint)" evidence="1">
    <location>
        <begin position="148"/>
        <end position="285"/>
    </location>
</feature>
<dbReference type="Pfam" id="PF13403">
    <property type="entry name" value="Hint_2"/>
    <property type="match status" value="1"/>
</dbReference>
<proteinExistence type="predicted"/>
<name>A0ABW4EHB0_9RHOB</name>
<dbReference type="RefSeq" id="WP_379916262.1">
    <property type="nucleotide sequence ID" value="NZ_JBHUDD010000059.1"/>
</dbReference>
<protein>
    <submittedName>
        <fullName evidence="2">Hint domain-containing protein</fullName>
    </submittedName>
</protein>
<gene>
    <name evidence="2" type="ORF">ACFTOW_12710</name>
</gene>
<evidence type="ECO:0000313" key="3">
    <source>
        <dbReference type="Proteomes" id="UP001597186"/>
    </source>
</evidence>